<comment type="caution">
    <text evidence="2">The sequence shown here is derived from an EMBL/GenBank/DDBJ whole genome shotgun (WGS) entry which is preliminary data.</text>
</comment>
<gene>
    <name evidence="2" type="ORF">NVV95_13095</name>
</gene>
<evidence type="ECO:0000313" key="3">
    <source>
        <dbReference type="Proteomes" id="UP001165580"/>
    </source>
</evidence>
<protein>
    <submittedName>
        <fullName evidence="2">Uncharacterized protein</fullName>
    </submittedName>
</protein>
<feature type="transmembrane region" description="Helical" evidence="1">
    <location>
        <begin position="24"/>
        <end position="46"/>
    </location>
</feature>
<accession>A0ABT2GGY7</accession>
<keyword evidence="3" id="KW-1185">Reference proteome</keyword>
<reference evidence="2" key="1">
    <citation type="submission" date="2022-08" db="EMBL/GenBank/DDBJ databases">
        <authorList>
            <person name="Deng Y."/>
            <person name="Han X.-F."/>
            <person name="Zhang Y.-Q."/>
        </authorList>
    </citation>
    <scope>NUCLEOTIDE SEQUENCE</scope>
    <source>
        <strain evidence="2">CPCC 205716</strain>
    </source>
</reference>
<proteinExistence type="predicted"/>
<organism evidence="2 3">
    <name type="scientific">Herbiconiux gentiana</name>
    <dbReference type="NCBI Taxonomy" id="2970912"/>
    <lineage>
        <taxon>Bacteria</taxon>
        <taxon>Bacillati</taxon>
        <taxon>Actinomycetota</taxon>
        <taxon>Actinomycetes</taxon>
        <taxon>Micrococcales</taxon>
        <taxon>Microbacteriaceae</taxon>
        <taxon>Herbiconiux</taxon>
    </lineage>
</organism>
<keyword evidence="1" id="KW-1133">Transmembrane helix</keyword>
<keyword evidence="1" id="KW-0812">Transmembrane</keyword>
<evidence type="ECO:0000313" key="2">
    <source>
        <dbReference type="EMBL" id="MCS5715480.1"/>
    </source>
</evidence>
<keyword evidence="1" id="KW-0472">Membrane</keyword>
<evidence type="ECO:0000256" key="1">
    <source>
        <dbReference type="SAM" id="Phobius"/>
    </source>
</evidence>
<name>A0ABT2GGY7_9MICO</name>
<dbReference type="RefSeq" id="WP_259486996.1">
    <property type="nucleotide sequence ID" value="NZ_JANTEZ010000005.1"/>
</dbReference>
<dbReference type="Proteomes" id="UP001165580">
    <property type="component" value="Unassembled WGS sequence"/>
</dbReference>
<sequence>MAIDIHTAYPDIARQHERERRWTTLKAVAVSGSALAAVVLSTLALWGRPGV</sequence>
<dbReference type="EMBL" id="JANTEZ010000005">
    <property type="protein sequence ID" value="MCS5715480.1"/>
    <property type="molecule type" value="Genomic_DNA"/>
</dbReference>